<dbReference type="AlphaFoldDB" id="A0A1K1TJ11"/>
<proteinExistence type="predicted"/>
<dbReference type="Gene3D" id="3.40.390.70">
    <property type="match status" value="1"/>
</dbReference>
<feature type="domain" description="Zinc-ribbon" evidence="1">
    <location>
        <begin position="3"/>
        <end position="98"/>
    </location>
</feature>
<dbReference type="Pfam" id="PF10005">
    <property type="entry name" value="Zn_ribbon_DZR_6"/>
    <property type="match status" value="1"/>
</dbReference>
<organism evidence="2 3">
    <name type="scientific">Marinospirillum alkaliphilum DSM 21637</name>
    <dbReference type="NCBI Taxonomy" id="1122209"/>
    <lineage>
        <taxon>Bacteria</taxon>
        <taxon>Pseudomonadati</taxon>
        <taxon>Pseudomonadota</taxon>
        <taxon>Gammaproteobacteria</taxon>
        <taxon>Oceanospirillales</taxon>
        <taxon>Oceanospirillaceae</taxon>
        <taxon>Marinospirillum</taxon>
    </lineage>
</organism>
<name>A0A1K1TJ11_9GAMM</name>
<dbReference type="InterPro" id="IPR031321">
    <property type="entry name" value="UCP012641"/>
</dbReference>
<dbReference type="OrthoDB" id="256753at2"/>
<keyword evidence="3" id="KW-1185">Reference proteome</keyword>
<evidence type="ECO:0000313" key="3">
    <source>
        <dbReference type="Proteomes" id="UP000182350"/>
    </source>
</evidence>
<accession>A0A1K1TJ11</accession>
<protein>
    <recommendedName>
        <fullName evidence="1">Zinc-ribbon domain-containing protein</fullName>
    </recommendedName>
</protein>
<gene>
    <name evidence="2" type="ORF">SAMN02745752_00180</name>
</gene>
<dbReference type="RefSeq" id="WP_072324435.1">
    <property type="nucleotide sequence ID" value="NZ_FPJW01000001.1"/>
</dbReference>
<sequence>MKLYSCTGCGQLVFFENTQCNHCGALLGFVPEQLTLTAFEPVDGTLWRPLGQQDFTVPLYRQCSNYQYQAVCNWMLPADDPHDFCIACRLNRTIPDLGQPQNRGFWLSLETEKRRLIYSLLQLGLPLISRSIDPTGLEFDFLEDTEPTFSESGRVLTGHSEGLITLNIAEADPVRREKMRSRMAEPYRTLLGHFRHESGHYYWDRLIRNSQWLFAFRELFGDERQDYAAALQRHYSEGASGDWQQQHVSAYASAHPWEDWAETWAHYLHILDTLETAGQFGLSVQPSLSGAAGVQLAQGFNPALGADFDWLIQTWLPLTTALNSLNRSMGHDHAYPFVLAPAVINKLRLVHQVIMAQGLL</sequence>
<dbReference type="Proteomes" id="UP000182350">
    <property type="component" value="Unassembled WGS sequence"/>
</dbReference>
<reference evidence="2 3" key="1">
    <citation type="submission" date="2016-11" db="EMBL/GenBank/DDBJ databases">
        <authorList>
            <person name="Jaros S."/>
            <person name="Januszkiewicz K."/>
            <person name="Wedrychowicz H."/>
        </authorList>
    </citation>
    <scope>NUCLEOTIDE SEQUENCE [LARGE SCALE GENOMIC DNA]</scope>
    <source>
        <strain evidence="2 3">DSM 21637</strain>
    </source>
</reference>
<dbReference type="InterPro" id="IPR011201">
    <property type="entry name" value="Zinc-ribbon_6_bact"/>
</dbReference>
<dbReference type="PIRSF" id="PIRSF012641">
    <property type="entry name" value="UCP012641"/>
    <property type="match status" value="1"/>
</dbReference>
<dbReference type="STRING" id="1122209.SAMN02745752_00180"/>
<dbReference type="Pfam" id="PF15887">
    <property type="entry name" value="Peptidase_Mx"/>
    <property type="match status" value="1"/>
</dbReference>
<evidence type="ECO:0000259" key="1">
    <source>
        <dbReference type="Pfam" id="PF10005"/>
    </source>
</evidence>
<dbReference type="EMBL" id="FPJW01000001">
    <property type="protein sequence ID" value="SFX00552.1"/>
    <property type="molecule type" value="Genomic_DNA"/>
</dbReference>
<evidence type="ECO:0000313" key="2">
    <source>
        <dbReference type="EMBL" id="SFX00552.1"/>
    </source>
</evidence>